<keyword evidence="5 9" id="KW-0999">Mitochondrion inner membrane</keyword>
<evidence type="ECO:0000256" key="9">
    <source>
        <dbReference type="RuleBase" id="RU363011"/>
    </source>
</evidence>
<evidence type="ECO:0000256" key="6">
    <source>
        <dbReference type="ARBA" id="ARBA00022989"/>
    </source>
</evidence>
<comment type="subunit">
    <text evidence="9">Component of the mitochondrial contact site and cristae organizing system (MICOS) complex.</text>
</comment>
<organism evidence="10 11">
    <name type="scientific">Daphnia sinensis</name>
    <dbReference type="NCBI Taxonomy" id="1820382"/>
    <lineage>
        <taxon>Eukaryota</taxon>
        <taxon>Metazoa</taxon>
        <taxon>Ecdysozoa</taxon>
        <taxon>Arthropoda</taxon>
        <taxon>Crustacea</taxon>
        <taxon>Branchiopoda</taxon>
        <taxon>Diplostraca</taxon>
        <taxon>Cladocera</taxon>
        <taxon>Anomopoda</taxon>
        <taxon>Daphniidae</taxon>
        <taxon>Daphnia</taxon>
        <taxon>Daphnia similis group</taxon>
    </lineage>
</organism>
<dbReference type="GO" id="GO:0061617">
    <property type="term" value="C:MICOS complex"/>
    <property type="evidence" value="ECO:0007669"/>
    <property type="project" value="UniProtKB-UniRule"/>
</dbReference>
<protein>
    <recommendedName>
        <fullName evidence="9">MICOS complex subunit MIC10</fullName>
    </recommendedName>
</protein>
<dbReference type="AlphaFoldDB" id="A0AAD5KNV3"/>
<feature type="transmembrane region" description="Helical" evidence="9">
    <location>
        <begin position="22"/>
        <end position="41"/>
    </location>
</feature>
<reference evidence="10 11" key="1">
    <citation type="submission" date="2022-05" db="EMBL/GenBank/DDBJ databases">
        <title>A multi-omics perspective on studying reproductive biology in Daphnia sinensis.</title>
        <authorList>
            <person name="Jia J."/>
        </authorList>
    </citation>
    <scope>NUCLEOTIDE SEQUENCE [LARGE SCALE GENOMIC DNA]</scope>
    <source>
        <strain evidence="10 11">WSL</strain>
    </source>
</reference>
<sequence>MSSSKNSEDLLANTIDFCVADALIKIGGGLITGTLFSVLLFKRKSWPVVFGVGVGTGMGMSNCRYKLNMPYLIGADMVKVENQQFGRNNVSQIGKDSS</sequence>
<keyword evidence="6 9" id="KW-1133">Transmembrane helix</keyword>
<dbReference type="Pfam" id="PF04418">
    <property type="entry name" value="DUF543"/>
    <property type="match status" value="1"/>
</dbReference>
<comment type="caution">
    <text evidence="10">The sequence shown here is derived from an EMBL/GenBank/DDBJ whole genome shotgun (WGS) entry which is preliminary data.</text>
</comment>
<dbReference type="PANTHER" id="PTHR21304">
    <property type="entry name" value="MICOS COMPLEX SUBUNIT MIC10"/>
    <property type="match status" value="1"/>
</dbReference>
<dbReference type="Proteomes" id="UP000820818">
    <property type="component" value="Linkage Group LG7"/>
</dbReference>
<evidence type="ECO:0000313" key="10">
    <source>
        <dbReference type="EMBL" id="KAI9555922.1"/>
    </source>
</evidence>
<keyword evidence="7 9" id="KW-0496">Mitochondrion</keyword>
<keyword evidence="8 9" id="KW-0472">Membrane</keyword>
<evidence type="ECO:0000256" key="2">
    <source>
        <dbReference type="ARBA" id="ARBA00004434"/>
    </source>
</evidence>
<evidence type="ECO:0000256" key="5">
    <source>
        <dbReference type="ARBA" id="ARBA00022792"/>
    </source>
</evidence>
<name>A0AAD5KNV3_9CRUS</name>
<proteinExistence type="inferred from homology"/>
<dbReference type="EMBL" id="WJBH02000007">
    <property type="protein sequence ID" value="KAI9555922.1"/>
    <property type="molecule type" value="Genomic_DNA"/>
</dbReference>
<evidence type="ECO:0000256" key="8">
    <source>
        <dbReference type="ARBA" id="ARBA00023136"/>
    </source>
</evidence>
<keyword evidence="4 9" id="KW-0812">Transmembrane</keyword>
<evidence type="ECO:0000256" key="7">
    <source>
        <dbReference type="ARBA" id="ARBA00023128"/>
    </source>
</evidence>
<keyword evidence="11" id="KW-1185">Reference proteome</keyword>
<evidence type="ECO:0000256" key="3">
    <source>
        <dbReference type="ARBA" id="ARBA00006792"/>
    </source>
</evidence>
<comment type="subcellular location">
    <subcellularLocation>
        <location evidence="2 9">Mitochondrion inner membrane</location>
        <topology evidence="2 9">Single-pass membrane protein</topology>
    </subcellularLocation>
</comment>
<evidence type="ECO:0000256" key="1">
    <source>
        <dbReference type="ARBA" id="ARBA00002689"/>
    </source>
</evidence>
<comment type="function">
    <text evidence="1 9">Component of the MICOS complex, a large protein complex of the mitochondrial inner membrane that plays crucial roles in the maintenance of crista junctions, inner membrane architecture, and formation of contact sites to the outer membrane.</text>
</comment>
<comment type="similarity">
    <text evidence="3 9">Belongs to the MICOS complex subunit Mic10 family.</text>
</comment>
<dbReference type="PANTHER" id="PTHR21304:SF0">
    <property type="entry name" value="MICOS COMPLEX SUBUNIT MIC10"/>
    <property type="match status" value="1"/>
</dbReference>
<evidence type="ECO:0000256" key="4">
    <source>
        <dbReference type="ARBA" id="ARBA00022692"/>
    </source>
</evidence>
<gene>
    <name evidence="10" type="ORF">GHT06_018459</name>
</gene>
<accession>A0AAD5KNV3</accession>
<evidence type="ECO:0000313" key="11">
    <source>
        <dbReference type="Proteomes" id="UP000820818"/>
    </source>
</evidence>
<dbReference type="InterPro" id="IPR007512">
    <property type="entry name" value="Mic10"/>
</dbReference>